<keyword evidence="4" id="KW-0227">DNA damage</keyword>
<dbReference type="EC" id="2.7.7.7" evidence="4"/>
<dbReference type="InterPro" id="IPR043502">
    <property type="entry name" value="DNA/RNA_pol_sf"/>
</dbReference>
<proteinExistence type="inferred from homology"/>
<dbReference type="InterPro" id="IPR050116">
    <property type="entry name" value="DNA_polymerase-Y"/>
</dbReference>
<comment type="catalytic activity">
    <reaction evidence="4">
        <text>DNA(n) + a 2'-deoxyribonucleoside 5'-triphosphate = DNA(n+1) + diphosphate</text>
        <dbReference type="Rhea" id="RHEA:22508"/>
        <dbReference type="Rhea" id="RHEA-COMP:17339"/>
        <dbReference type="Rhea" id="RHEA-COMP:17340"/>
        <dbReference type="ChEBI" id="CHEBI:33019"/>
        <dbReference type="ChEBI" id="CHEBI:61560"/>
        <dbReference type="ChEBI" id="CHEBI:173112"/>
        <dbReference type="EC" id="2.7.7.7"/>
    </reaction>
</comment>
<accession>A0ABT4UMP2</accession>
<dbReference type="PANTHER" id="PTHR11076:SF33">
    <property type="entry name" value="DNA POLYMERASE KAPPA"/>
    <property type="match status" value="1"/>
</dbReference>
<protein>
    <recommendedName>
        <fullName evidence="4">DNA polymerase IV</fullName>
        <shortName evidence="4">Pol IV</shortName>
        <ecNumber evidence="4">2.7.7.7</ecNumber>
    </recommendedName>
</protein>
<evidence type="ECO:0000256" key="2">
    <source>
        <dbReference type="ARBA" id="ARBA00022457"/>
    </source>
</evidence>
<dbReference type="GO" id="GO:0003887">
    <property type="term" value="F:DNA-directed DNA polymerase activity"/>
    <property type="evidence" value="ECO:0007669"/>
    <property type="project" value="UniProtKB-EC"/>
</dbReference>
<evidence type="ECO:0000256" key="3">
    <source>
        <dbReference type="ARBA" id="ARBA00022932"/>
    </source>
</evidence>
<dbReference type="NCBIfam" id="NF002677">
    <property type="entry name" value="PRK02406.1"/>
    <property type="match status" value="1"/>
</dbReference>
<evidence type="ECO:0000256" key="1">
    <source>
        <dbReference type="ARBA" id="ARBA00010945"/>
    </source>
</evidence>
<comment type="subunit">
    <text evidence="4">Monomer.</text>
</comment>
<keyword evidence="4" id="KW-0479">Metal-binding</keyword>
<keyword evidence="4" id="KW-0238">DNA-binding</keyword>
<dbReference type="EMBL" id="JAQGEF010000014">
    <property type="protein sequence ID" value="MDA3615612.1"/>
    <property type="molecule type" value="Genomic_DNA"/>
</dbReference>
<keyword evidence="4 6" id="KW-0808">Transferase</keyword>
<organism evidence="6 7">
    <name type="scientific">Polluticaenibacter yanchengensis</name>
    <dbReference type="NCBI Taxonomy" id="3014562"/>
    <lineage>
        <taxon>Bacteria</taxon>
        <taxon>Pseudomonadati</taxon>
        <taxon>Bacteroidota</taxon>
        <taxon>Chitinophagia</taxon>
        <taxon>Chitinophagales</taxon>
        <taxon>Chitinophagaceae</taxon>
        <taxon>Polluticaenibacter</taxon>
    </lineage>
</organism>
<dbReference type="Gene3D" id="3.30.70.270">
    <property type="match status" value="1"/>
</dbReference>
<dbReference type="InterPro" id="IPR001126">
    <property type="entry name" value="UmuC"/>
</dbReference>
<evidence type="ECO:0000259" key="5">
    <source>
        <dbReference type="PROSITE" id="PS50173"/>
    </source>
</evidence>
<dbReference type="PROSITE" id="PS50173">
    <property type="entry name" value="UMUC"/>
    <property type="match status" value="1"/>
</dbReference>
<keyword evidence="2 4" id="KW-0515">Mutator protein</keyword>
<dbReference type="InterPro" id="IPR043128">
    <property type="entry name" value="Rev_trsase/Diguanyl_cyclase"/>
</dbReference>
<keyword evidence="4" id="KW-0460">Magnesium</keyword>
<comment type="function">
    <text evidence="4">Poorly processive, error-prone DNA polymerase involved in untargeted mutagenesis. Copies undamaged DNA at stalled replication forks, which arise in vivo from mismatched or misaligned primer ends. These misaligned primers can be extended by PolIV. Exhibits no 3'-5' exonuclease (proofreading) activity. May be involved in translesional synthesis, in conjunction with the beta clamp from PolIII.</text>
</comment>
<dbReference type="Pfam" id="PF00817">
    <property type="entry name" value="IMS"/>
    <property type="match status" value="1"/>
</dbReference>
<comment type="subcellular location">
    <subcellularLocation>
        <location evidence="4">Cytoplasm</location>
    </subcellularLocation>
</comment>
<dbReference type="Gene3D" id="1.10.150.20">
    <property type="entry name" value="5' to 3' exonuclease, C-terminal subdomain"/>
    <property type="match status" value="1"/>
</dbReference>
<keyword evidence="4 6" id="KW-0548">Nucleotidyltransferase</keyword>
<dbReference type="PANTHER" id="PTHR11076">
    <property type="entry name" value="DNA REPAIR POLYMERASE UMUC / TRANSFERASE FAMILY MEMBER"/>
    <property type="match status" value="1"/>
</dbReference>
<comment type="cofactor">
    <cofactor evidence="4">
        <name>Mg(2+)</name>
        <dbReference type="ChEBI" id="CHEBI:18420"/>
    </cofactor>
    <text evidence="4">Binds 2 magnesium ions per subunit.</text>
</comment>
<name>A0ABT4UMP2_9BACT</name>
<dbReference type="Gene3D" id="3.30.1490.100">
    <property type="entry name" value="DNA polymerase, Y-family, little finger domain"/>
    <property type="match status" value="1"/>
</dbReference>
<keyword evidence="4" id="KW-0963">Cytoplasm</keyword>
<gene>
    <name evidence="4 6" type="primary">dinB</name>
    <name evidence="6" type="ORF">O3P16_12395</name>
</gene>
<dbReference type="InterPro" id="IPR017961">
    <property type="entry name" value="DNA_pol_Y-fam_little_finger"/>
</dbReference>
<feature type="site" description="Substrate discrimination" evidence="4">
    <location>
        <position position="14"/>
    </location>
</feature>
<reference evidence="6 7" key="1">
    <citation type="submission" date="2022-12" db="EMBL/GenBank/DDBJ databases">
        <title>Chitinophagaceae gen. sp. nov., a new member of the family Chitinophagaceae, isolated from soil in a chemical factory.</title>
        <authorList>
            <person name="Ke Z."/>
        </authorList>
    </citation>
    <scope>NUCLEOTIDE SEQUENCE [LARGE SCALE GENOMIC DNA]</scope>
    <source>
        <strain evidence="6 7">LY-5</strain>
    </source>
</reference>
<dbReference type="SUPFAM" id="SSF100879">
    <property type="entry name" value="Lesion bypass DNA polymerase (Y-family), little finger domain"/>
    <property type="match status" value="1"/>
</dbReference>
<keyword evidence="4" id="KW-0234">DNA repair</keyword>
<dbReference type="Pfam" id="PF11799">
    <property type="entry name" value="IMS_C"/>
    <property type="match status" value="1"/>
</dbReference>
<dbReference type="Proteomes" id="UP001210231">
    <property type="component" value="Unassembled WGS sequence"/>
</dbReference>
<keyword evidence="3 4" id="KW-0239">DNA-directed DNA polymerase</keyword>
<dbReference type="RefSeq" id="WP_407031939.1">
    <property type="nucleotide sequence ID" value="NZ_JAQGEF010000014.1"/>
</dbReference>
<sequence>MERTIVHCDLDTFFVSVERLLNSSLVGKPVLIGGSSDRGVVASCSYEARRFGVHAAMPMRLARQLCPEAVLVRGDHDQYSKYSNLVTEIIEGRVPVVEKASIDEHYLDMSGMDKFFGTWKLTQELRQLIIKETGLPVSFGLSINKTVSKIATGEAKPCGERKIDEGTEKQFLAPLSIRKIPGIGEKTYPLLRNMGISHIATLQQMDPFTMKLVLGENGVSIWNKANGIDNNAVVPFHQQKSMSKETTFERDTIDIGLLKKTMLSMVDELAFDLRMTGKLTSCITIKIRYSNFDTHTAQMKLSFTASDKVISEKVLQLFNKLYSRRMLIRLVGVKFSNLIAGNYQTDLFNDTLEDLNLSKAMDKIRLKYGHGSLLKGFTFYKPESK</sequence>
<feature type="binding site" evidence="4">
    <location>
        <position position="9"/>
    </location>
    <ligand>
        <name>Mg(2+)</name>
        <dbReference type="ChEBI" id="CHEBI:18420"/>
    </ligand>
</feature>
<evidence type="ECO:0000313" key="6">
    <source>
        <dbReference type="EMBL" id="MDA3615612.1"/>
    </source>
</evidence>
<feature type="active site" evidence="4">
    <location>
        <position position="104"/>
    </location>
</feature>
<dbReference type="InterPro" id="IPR022880">
    <property type="entry name" value="DNApol_IV"/>
</dbReference>
<dbReference type="Pfam" id="PF11798">
    <property type="entry name" value="IMS_HHH"/>
    <property type="match status" value="1"/>
</dbReference>
<dbReference type="CDD" id="cd03586">
    <property type="entry name" value="PolY_Pol_IV_kappa"/>
    <property type="match status" value="1"/>
</dbReference>
<dbReference type="Gene3D" id="3.40.1170.60">
    <property type="match status" value="1"/>
</dbReference>
<dbReference type="InterPro" id="IPR036775">
    <property type="entry name" value="DNA_pol_Y-fam_lit_finger_sf"/>
</dbReference>
<feature type="binding site" evidence="4">
    <location>
        <position position="103"/>
    </location>
    <ligand>
        <name>Mg(2+)</name>
        <dbReference type="ChEBI" id="CHEBI:18420"/>
    </ligand>
</feature>
<keyword evidence="7" id="KW-1185">Reference proteome</keyword>
<comment type="similarity">
    <text evidence="1 4">Belongs to the DNA polymerase type-Y family.</text>
</comment>
<evidence type="ECO:0000313" key="7">
    <source>
        <dbReference type="Proteomes" id="UP001210231"/>
    </source>
</evidence>
<keyword evidence="4" id="KW-0235">DNA replication</keyword>
<feature type="domain" description="UmuC" evidence="5">
    <location>
        <begin position="5"/>
        <end position="184"/>
    </location>
</feature>
<comment type="caution">
    <text evidence="6">The sequence shown here is derived from an EMBL/GenBank/DDBJ whole genome shotgun (WGS) entry which is preliminary data.</text>
</comment>
<evidence type="ECO:0000256" key="4">
    <source>
        <dbReference type="HAMAP-Rule" id="MF_01113"/>
    </source>
</evidence>
<dbReference type="InterPro" id="IPR024728">
    <property type="entry name" value="PolY_HhH_motif"/>
</dbReference>
<dbReference type="HAMAP" id="MF_01113">
    <property type="entry name" value="DNApol_IV"/>
    <property type="match status" value="1"/>
</dbReference>
<dbReference type="SUPFAM" id="SSF56672">
    <property type="entry name" value="DNA/RNA polymerases"/>
    <property type="match status" value="1"/>
</dbReference>